<evidence type="ECO:0000259" key="5">
    <source>
        <dbReference type="Pfam" id="PF17678"/>
    </source>
</evidence>
<organism evidence="6 7">
    <name type="scientific">Pedobacter hiemivivus</name>
    <dbReference type="NCBI Taxonomy" id="2530454"/>
    <lineage>
        <taxon>Bacteria</taxon>
        <taxon>Pseudomonadati</taxon>
        <taxon>Bacteroidota</taxon>
        <taxon>Sphingobacteriia</taxon>
        <taxon>Sphingobacteriales</taxon>
        <taxon>Sphingobacteriaceae</taxon>
        <taxon>Pedobacter</taxon>
    </lineage>
</organism>
<dbReference type="GO" id="GO:0030246">
    <property type="term" value="F:carbohydrate binding"/>
    <property type="evidence" value="ECO:0007669"/>
    <property type="project" value="InterPro"/>
</dbReference>
<dbReference type="Pfam" id="PF17678">
    <property type="entry name" value="Glyco_hydro_92N"/>
    <property type="match status" value="1"/>
</dbReference>
<evidence type="ECO:0000256" key="1">
    <source>
        <dbReference type="ARBA" id="ARBA00001913"/>
    </source>
</evidence>
<feature type="domain" description="Glycosyl hydrolase family 92 N-terminal" evidence="5">
    <location>
        <begin position="27"/>
        <end position="276"/>
    </location>
</feature>
<dbReference type="InterPro" id="IPR012939">
    <property type="entry name" value="Glyco_hydro_92"/>
</dbReference>
<dbReference type="PANTHER" id="PTHR12143:SF43">
    <property type="entry name" value="PUTATIVE-RELATED"/>
    <property type="match status" value="1"/>
</dbReference>
<dbReference type="Gene3D" id="1.20.1050.60">
    <property type="entry name" value="alpha-1,2-mannosidase"/>
    <property type="match status" value="1"/>
</dbReference>
<dbReference type="InterPro" id="IPR008928">
    <property type="entry name" value="6-hairpin_glycosidase_sf"/>
</dbReference>
<feature type="domain" description="Glycosyl hydrolase family 92" evidence="4">
    <location>
        <begin position="282"/>
        <end position="738"/>
    </location>
</feature>
<dbReference type="PANTHER" id="PTHR12143">
    <property type="entry name" value="PEPTIDE N-GLYCANASE PNGASE -RELATED"/>
    <property type="match status" value="1"/>
</dbReference>
<protein>
    <submittedName>
        <fullName evidence="6">Glycoside hydrolase family 92 protein</fullName>
    </submittedName>
</protein>
<sequence>MKYILFLLAFVFFNENLSAQKKQYVDYVNPLIGTPAKGKGGTMPSVGPPFAMTNFTAQTRVNKMKAMPYVYEDSTIHGFIATHQPTVWMGDYGYVSIMPQVGQLAVLPEQRKMKFLHSDEVSTAYYYSIKMNNDQGVSIKAEMAATERCGILKFTYPASTESHLIIHGINVNQADDDGQNKSNKRAKLKGYVYVDNVNNEIRGYNPDRTAYNLGPELPNFKGYFIIKFNKKIKSFGTWNEDVITKGSIAQYGKRIGAYISFATKQNEAVTVKIATSFISLNQAKENLKREIPDWDFNKVRQSTRAIWQKNLGRIKVEGVTEDEKAIFYTAMYHTMLFPREFSEYGKYYSAFDDKIHNGVSYNDYSLWDTFRALHPLLIFTQPERVNAMINSMLQMYKEGGWLPMWPNPTETNIMIGTHADAVIADAYVKGFRGYDVNLAYEAMRKDAMIPPDHDTTRWGGDRDEWQGFEGRIGLSYYHSLGYVPSDKAAESVSRTLEYALDDYSVAQVAKGLGKHNDYDKLIKWSANYKNLYHHQSGFMAPRKRNGKWGGDEKKSFTEGSPWTYLFCVTQDIPGMIKMMGGNEKFAAKLDQNFSEGHYAHDNEPGHHYIYLYNYCGQPWKTQELVRKQTRENYFNRPQGINGNDDCGQMSAWYIFSVMGFYPVTPGSGMYAIGAPQFPKISMNFKAGNESKTLDIFADHISEKNKFVKSVTFNGRLLKDFFISHNEIVKGGKLVFLMTDKPAVRSIN</sequence>
<dbReference type="InterPro" id="IPR050883">
    <property type="entry name" value="PNGase"/>
</dbReference>
<dbReference type="EMBL" id="SWDX01000007">
    <property type="protein sequence ID" value="TKC58511.1"/>
    <property type="molecule type" value="Genomic_DNA"/>
</dbReference>
<comment type="subunit">
    <text evidence="2">Monomer.</text>
</comment>
<keyword evidence="6" id="KW-0378">Hydrolase</keyword>
<keyword evidence="3" id="KW-0106">Calcium</keyword>
<dbReference type="Gene3D" id="1.20.1610.10">
    <property type="entry name" value="alpha-1,2-mannosidases domains"/>
    <property type="match status" value="1"/>
</dbReference>
<comment type="caution">
    <text evidence="6">The sequence shown here is derived from an EMBL/GenBank/DDBJ whole genome shotgun (WGS) entry which is preliminary data.</text>
</comment>
<dbReference type="FunFam" id="3.30.2080.10:FF:000001">
    <property type="entry name" value="Alpha-1,2-mannosidase subfamily"/>
    <property type="match status" value="1"/>
</dbReference>
<dbReference type="InterPro" id="IPR041371">
    <property type="entry name" value="GH92_N"/>
</dbReference>
<evidence type="ECO:0000259" key="4">
    <source>
        <dbReference type="Pfam" id="PF07971"/>
    </source>
</evidence>
<dbReference type="Proteomes" id="UP000309594">
    <property type="component" value="Unassembled WGS sequence"/>
</dbReference>
<dbReference type="GO" id="GO:0000224">
    <property type="term" value="F:peptide-N4-(N-acetyl-beta-glucosaminyl)asparagine amidase activity"/>
    <property type="evidence" value="ECO:0007669"/>
    <property type="project" value="TreeGrafter"/>
</dbReference>
<proteinExistence type="predicted"/>
<accession>A0A4U1G4B2</accession>
<evidence type="ECO:0000256" key="2">
    <source>
        <dbReference type="ARBA" id="ARBA00011245"/>
    </source>
</evidence>
<gene>
    <name evidence="6" type="ORF">FBD94_18000</name>
</gene>
<dbReference type="InterPro" id="IPR005887">
    <property type="entry name" value="GH92_a_mannosidase_put"/>
</dbReference>
<name>A0A4U1G4B2_9SPHI</name>
<dbReference type="SUPFAM" id="SSF48208">
    <property type="entry name" value="Six-hairpin glycosidases"/>
    <property type="match status" value="1"/>
</dbReference>
<evidence type="ECO:0000313" key="7">
    <source>
        <dbReference type="Proteomes" id="UP000309594"/>
    </source>
</evidence>
<dbReference type="InterPro" id="IPR014718">
    <property type="entry name" value="GH-type_carb-bd"/>
</dbReference>
<dbReference type="Gene3D" id="3.30.2080.10">
    <property type="entry name" value="GH92 mannosidase domain"/>
    <property type="match status" value="1"/>
</dbReference>
<dbReference type="Pfam" id="PF07971">
    <property type="entry name" value="Glyco_hydro_92"/>
    <property type="match status" value="1"/>
</dbReference>
<dbReference type="Gene3D" id="2.70.98.10">
    <property type="match status" value="1"/>
</dbReference>
<dbReference type="RefSeq" id="WP_136881230.1">
    <property type="nucleotide sequence ID" value="NZ_SWDX01000007.1"/>
</dbReference>
<dbReference type="GO" id="GO:0005975">
    <property type="term" value="P:carbohydrate metabolic process"/>
    <property type="evidence" value="ECO:0007669"/>
    <property type="project" value="InterPro"/>
</dbReference>
<dbReference type="NCBIfam" id="TIGR01180">
    <property type="entry name" value="aman2_put"/>
    <property type="match status" value="1"/>
</dbReference>
<dbReference type="GO" id="GO:0006516">
    <property type="term" value="P:glycoprotein catabolic process"/>
    <property type="evidence" value="ECO:0007669"/>
    <property type="project" value="TreeGrafter"/>
</dbReference>
<reference evidence="6 7" key="1">
    <citation type="submission" date="2019-04" db="EMBL/GenBank/DDBJ databases">
        <title>Pedobacter sp. RP-1-16 sp. nov., isolated from Arctic soil.</title>
        <authorList>
            <person name="Dahal R.H."/>
            <person name="Kim D.-U."/>
        </authorList>
    </citation>
    <scope>NUCLEOTIDE SEQUENCE [LARGE SCALE GENOMIC DNA]</scope>
    <source>
        <strain evidence="6 7">RP-1-16</strain>
    </source>
</reference>
<evidence type="ECO:0000256" key="3">
    <source>
        <dbReference type="ARBA" id="ARBA00022837"/>
    </source>
</evidence>
<evidence type="ECO:0000313" key="6">
    <source>
        <dbReference type="EMBL" id="TKC58511.1"/>
    </source>
</evidence>
<dbReference type="GO" id="GO:0005829">
    <property type="term" value="C:cytosol"/>
    <property type="evidence" value="ECO:0007669"/>
    <property type="project" value="TreeGrafter"/>
</dbReference>
<comment type="cofactor">
    <cofactor evidence="1">
        <name>Ca(2+)</name>
        <dbReference type="ChEBI" id="CHEBI:29108"/>
    </cofactor>
</comment>
<dbReference type="FunFam" id="1.20.1050.60:FF:000001">
    <property type="entry name" value="Putative alpha-1,2-mannosidase"/>
    <property type="match status" value="1"/>
</dbReference>
<dbReference type="AlphaFoldDB" id="A0A4U1G4B2"/>